<organism evidence="2 3">
    <name type="scientific">Hoeflea alexandrii</name>
    <dbReference type="NCBI Taxonomy" id="288436"/>
    <lineage>
        <taxon>Bacteria</taxon>
        <taxon>Pseudomonadati</taxon>
        <taxon>Pseudomonadota</taxon>
        <taxon>Alphaproteobacteria</taxon>
        <taxon>Hyphomicrobiales</taxon>
        <taxon>Rhizobiaceae</taxon>
        <taxon>Hoeflea</taxon>
    </lineage>
</organism>
<accession>A0ABT1CP05</accession>
<dbReference type="NCBIfam" id="TIGR01641">
    <property type="entry name" value="phageSPP1_gp7"/>
    <property type="match status" value="1"/>
</dbReference>
<evidence type="ECO:0000313" key="2">
    <source>
        <dbReference type="EMBL" id="MCO6407356.1"/>
    </source>
</evidence>
<comment type="caution">
    <text evidence="2">The sequence shown here is derived from an EMBL/GenBank/DDBJ whole genome shotgun (WGS) entry which is preliminary data.</text>
</comment>
<sequence>MLRELGQMGRKARESFDFERLAQTAAMLVLTAESTVNRILDLEAQRHTTAFMQTAKRALGVDLADVVLKEDLAEYLRLAGMRNAGLIKGLSTDAVKRIQETVSTALINGTPARELQARISEQLRISDRRAQLIAQDQLAKLNSDLNRIRHEQAGITEYRWATSKDERVRERHRALEGKVYKYGQPTGAEGGLQPGQPIRCRCVAIAIVQF</sequence>
<dbReference type="RefSeq" id="WP_252914740.1">
    <property type="nucleotide sequence ID" value="NZ_JAAAML010000001.1"/>
</dbReference>
<reference evidence="2 3" key="1">
    <citation type="submission" date="2020-01" db="EMBL/GenBank/DDBJ databases">
        <title>Genomes of bacteria type strains.</title>
        <authorList>
            <person name="Chen J."/>
            <person name="Zhu S."/>
            <person name="Yang J."/>
        </authorList>
    </citation>
    <scope>NUCLEOTIDE SEQUENCE [LARGE SCALE GENOMIC DNA]</scope>
    <source>
        <strain evidence="2 3">DSM 16655</strain>
    </source>
</reference>
<keyword evidence="3" id="KW-1185">Reference proteome</keyword>
<proteinExistence type="predicted"/>
<dbReference type="InterPro" id="IPR006528">
    <property type="entry name" value="Phage_head_morphogenesis_dom"/>
</dbReference>
<evidence type="ECO:0000313" key="3">
    <source>
        <dbReference type="Proteomes" id="UP001320715"/>
    </source>
</evidence>
<dbReference type="EMBL" id="JAAAML010000001">
    <property type="protein sequence ID" value="MCO6407356.1"/>
    <property type="molecule type" value="Genomic_DNA"/>
</dbReference>
<evidence type="ECO:0000259" key="1">
    <source>
        <dbReference type="Pfam" id="PF04233"/>
    </source>
</evidence>
<feature type="domain" description="Phage head morphogenesis" evidence="1">
    <location>
        <begin position="97"/>
        <end position="205"/>
    </location>
</feature>
<gene>
    <name evidence="2" type="ORF">GTW23_04145</name>
</gene>
<name>A0ABT1CP05_9HYPH</name>
<protein>
    <recommendedName>
        <fullName evidence="1">Phage head morphogenesis domain-containing protein</fullName>
    </recommendedName>
</protein>
<dbReference type="Proteomes" id="UP001320715">
    <property type="component" value="Unassembled WGS sequence"/>
</dbReference>
<dbReference type="Pfam" id="PF04233">
    <property type="entry name" value="Phage_Mu_F"/>
    <property type="match status" value="1"/>
</dbReference>